<protein>
    <submittedName>
        <fullName evidence="1">Uncharacterized protein</fullName>
    </submittedName>
</protein>
<accession>A0A2U1UDG5</accession>
<keyword evidence="2" id="KW-1185">Reference proteome</keyword>
<reference evidence="1 2" key="1">
    <citation type="submission" date="2018-04" db="EMBL/GenBank/DDBJ databases">
        <title>Brenneria corticis sp.nov.</title>
        <authorList>
            <person name="Li Y."/>
        </authorList>
    </citation>
    <scope>NUCLEOTIDE SEQUENCE [LARGE SCALE GENOMIC DNA]</scope>
    <source>
        <strain evidence="1 2">CFCC 11842</strain>
    </source>
</reference>
<proteinExistence type="predicted"/>
<dbReference type="AlphaFoldDB" id="A0A2U1UDG5"/>
<name>A0A2U1UDG5_9GAMM</name>
<dbReference type="EMBL" id="QDKH01000001">
    <property type="protein sequence ID" value="PWC19716.1"/>
    <property type="molecule type" value="Genomic_DNA"/>
</dbReference>
<comment type="caution">
    <text evidence="1">The sequence shown here is derived from an EMBL/GenBank/DDBJ whole genome shotgun (WGS) entry which is preliminary data.</text>
</comment>
<dbReference type="Proteomes" id="UP000296159">
    <property type="component" value="Unassembled WGS sequence"/>
</dbReference>
<organism evidence="1 2">
    <name type="scientific">Brenneria corticis</name>
    <dbReference type="NCBI Taxonomy" id="2173106"/>
    <lineage>
        <taxon>Bacteria</taxon>
        <taxon>Pseudomonadati</taxon>
        <taxon>Pseudomonadota</taxon>
        <taxon>Gammaproteobacteria</taxon>
        <taxon>Enterobacterales</taxon>
        <taxon>Pectobacteriaceae</taxon>
        <taxon>Brenneria</taxon>
    </lineage>
</organism>
<evidence type="ECO:0000313" key="1">
    <source>
        <dbReference type="EMBL" id="PWC19716.1"/>
    </source>
</evidence>
<gene>
    <name evidence="1" type="ORF">DDT56_01730</name>
</gene>
<evidence type="ECO:0000313" key="2">
    <source>
        <dbReference type="Proteomes" id="UP000296159"/>
    </source>
</evidence>
<sequence>MRIKWVNDLICAEIFYGPPSLAGRRRCDVKNFSWKFFMYRAADSVRYVGLLAVFAVSRRYTQEPYILSLN</sequence>